<dbReference type="Proteomes" id="UP000543598">
    <property type="component" value="Unassembled WGS sequence"/>
</dbReference>
<dbReference type="InterPro" id="IPR039261">
    <property type="entry name" value="FNR_nucleotide-bd"/>
</dbReference>
<dbReference type="GO" id="GO:0016491">
    <property type="term" value="F:oxidoreductase activity"/>
    <property type="evidence" value="ECO:0007669"/>
    <property type="project" value="InterPro"/>
</dbReference>
<dbReference type="CDD" id="cd06193">
    <property type="entry name" value="siderophore_interacting"/>
    <property type="match status" value="1"/>
</dbReference>
<dbReference type="InterPro" id="IPR039374">
    <property type="entry name" value="SIP_fam"/>
</dbReference>
<dbReference type="Pfam" id="PF04954">
    <property type="entry name" value="SIP"/>
    <property type="match status" value="1"/>
</dbReference>
<feature type="domain" description="FAD-binding FR-type" evidence="1">
    <location>
        <begin position="12"/>
        <end position="141"/>
    </location>
</feature>
<dbReference type="PANTHER" id="PTHR30157">
    <property type="entry name" value="FERRIC REDUCTASE, NADPH-DEPENDENT"/>
    <property type="match status" value="1"/>
</dbReference>
<evidence type="ECO:0000313" key="3">
    <source>
        <dbReference type="Proteomes" id="UP000543598"/>
    </source>
</evidence>
<evidence type="ECO:0000313" key="2">
    <source>
        <dbReference type="EMBL" id="NNH02855.1"/>
    </source>
</evidence>
<accession>A0A7Y2LY10</accession>
<dbReference type="PROSITE" id="PS51384">
    <property type="entry name" value="FAD_FR"/>
    <property type="match status" value="1"/>
</dbReference>
<dbReference type="InterPro" id="IPR007037">
    <property type="entry name" value="SIP_rossman_dom"/>
</dbReference>
<name>A0A7Y2LY10_9MICO</name>
<dbReference type="InterPro" id="IPR017938">
    <property type="entry name" value="Riboflavin_synthase-like_b-brl"/>
</dbReference>
<reference evidence="2 3" key="1">
    <citation type="submission" date="2020-05" db="EMBL/GenBank/DDBJ databases">
        <title>MicrobeNet Type strains.</title>
        <authorList>
            <person name="Nicholson A.C."/>
        </authorList>
    </citation>
    <scope>NUCLEOTIDE SEQUENCE [LARGE SCALE GENOMIC DNA]</scope>
    <source>
        <strain evidence="2 3">JCM 14282</strain>
    </source>
</reference>
<dbReference type="Gene3D" id="3.40.50.80">
    <property type="entry name" value="Nucleotide-binding domain of ferredoxin-NADP reductase (FNR) module"/>
    <property type="match status" value="1"/>
</dbReference>
<proteinExistence type="predicted"/>
<comment type="caution">
    <text evidence="2">The sequence shown here is derived from an EMBL/GenBank/DDBJ whole genome shotgun (WGS) entry which is preliminary data.</text>
</comment>
<dbReference type="InterPro" id="IPR017927">
    <property type="entry name" value="FAD-bd_FR_type"/>
</dbReference>
<dbReference type="InterPro" id="IPR013113">
    <property type="entry name" value="SIP_FAD-bd"/>
</dbReference>
<dbReference type="SUPFAM" id="SSF63380">
    <property type="entry name" value="Riboflavin synthase domain-like"/>
    <property type="match status" value="1"/>
</dbReference>
<dbReference type="EMBL" id="JABEMB010000002">
    <property type="protein sequence ID" value="NNH02855.1"/>
    <property type="molecule type" value="Genomic_DNA"/>
</dbReference>
<protein>
    <submittedName>
        <fullName evidence="2">Siderophore-interacting protein</fullName>
    </submittedName>
</protein>
<dbReference type="PANTHER" id="PTHR30157:SF0">
    <property type="entry name" value="NADPH-DEPENDENT FERRIC-CHELATE REDUCTASE"/>
    <property type="match status" value="1"/>
</dbReference>
<keyword evidence="3" id="KW-1185">Reference proteome</keyword>
<gene>
    <name evidence="2" type="ORF">HLA99_03130</name>
</gene>
<dbReference type="RefSeq" id="WP_167040226.1">
    <property type="nucleotide sequence ID" value="NZ_BAAANA010000003.1"/>
</dbReference>
<dbReference type="Pfam" id="PF08021">
    <property type="entry name" value="FAD_binding_9"/>
    <property type="match status" value="1"/>
</dbReference>
<dbReference type="AlphaFoldDB" id="A0A7Y2LY10"/>
<organism evidence="2 3">
    <name type="scientific">Microbacterium ulmi</name>
    <dbReference type="NCBI Taxonomy" id="179095"/>
    <lineage>
        <taxon>Bacteria</taxon>
        <taxon>Bacillati</taxon>
        <taxon>Actinomycetota</taxon>
        <taxon>Actinomycetes</taxon>
        <taxon>Micrococcales</taxon>
        <taxon>Microbacteriaceae</taxon>
        <taxon>Microbacterium</taxon>
    </lineage>
</organism>
<sequence>MPPIETVVRPAYRPYRVRVARVERLSPHFVRTVFASDDLAHFGVGGPDQRIKVVLPHDGDFGDFGQDEGAGDWYERWRALPDAERNPFRTYTVRSADAGRRELVVDFVIHHDAGPAGAWAERAAVGQELIVVGPDTRSREPLLGFDWHPGTARRLLLAGDETAAPAIASILESLDGSFGVDAFIEVPTAADVLPIAHRDGVRVRWLTRDDHPHGARLVEALTSWTELSSDVLARAAAPRTQELADIDVDRELLWDSPEDADGEFYAWIAGEAATVKTLRRLLVSAHGVDRRRVAFMGYWRLGQAERTE</sequence>
<evidence type="ECO:0000259" key="1">
    <source>
        <dbReference type="PROSITE" id="PS51384"/>
    </source>
</evidence>
<dbReference type="Gene3D" id="2.40.30.10">
    <property type="entry name" value="Translation factors"/>
    <property type="match status" value="1"/>
</dbReference>